<dbReference type="Proteomes" id="UP000182142">
    <property type="component" value="Unassembled WGS sequence"/>
</dbReference>
<sequence>MENKMNWNNNFQSNSIFVYNFPTEWTENDIQNNFMIFGTINNVIIDKDINMYAYIQFHDGEACQKAIEVMNGKEVSGKVLKVTNRKLVEECMDMNSTNIETPQKTQPNSENKKTTLFVFYLPPHWNDQDLFDKFKIFGNLESATVAKKNDKTSKGYGFVVYTDPHSATMAISNMNKVEVHAGKRLKVLLKSSSNENNKKKIKPGCTIFVFYLPNDWSDKDLKRVRFARHEKLIMRQLMCSFSYRLCNPVLLIPFLTAYDIIVVFITPSFLQHFSHYGNILGATIKRETNGKSRGYGFINFENQQSAINAVAGMNGFNAGNKYLKVSIKKGEEQYLAPQYLNIDRMGNNSYGSPSPPPPPMTCHGNDSPNFGSGEMYPIQSTLPNSRFNSRVPTNEMHQSFLNSQYGPFPYNFFKNNEQAPYIQRSYNKNYNNMGKT</sequence>
<evidence type="ECO:0000313" key="6">
    <source>
        <dbReference type="EMBL" id="SBO24779.1"/>
    </source>
</evidence>
<name>A0A193RAN0_PLAKH</name>
<keyword evidence="4" id="KW-0472">Membrane</keyword>
<protein>
    <submittedName>
        <fullName evidence="7">Polyadenylate-binding protein, putative</fullName>
    </submittedName>
</protein>
<keyword evidence="2 3" id="KW-0694">RNA-binding</keyword>
<feature type="transmembrane region" description="Helical" evidence="4">
    <location>
        <begin position="249"/>
        <end position="270"/>
    </location>
</feature>
<dbReference type="GO" id="GO:0003723">
    <property type="term" value="F:RNA binding"/>
    <property type="evidence" value="ECO:0007669"/>
    <property type="project" value="UniProtKB-UniRule"/>
</dbReference>
<gene>
    <name evidence="6" type="ORF">PKNA1_C2_1110500</name>
    <name evidence="7" type="ORF">PKNA1_H1_1110500</name>
</gene>
<dbReference type="InterPro" id="IPR012677">
    <property type="entry name" value="Nucleotide-bd_a/b_plait_sf"/>
</dbReference>
<dbReference type="EMBL" id="CWHR02000014">
    <property type="protein sequence ID" value="SBO28043.1"/>
    <property type="molecule type" value="Genomic_DNA"/>
</dbReference>
<dbReference type="SUPFAM" id="SSF54928">
    <property type="entry name" value="RNA-binding domain, RBD"/>
    <property type="match status" value="3"/>
</dbReference>
<dbReference type="Pfam" id="PF00076">
    <property type="entry name" value="RRM_1"/>
    <property type="match status" value="3"/>
</dbReference>
<evidence type="ECO:0000256" key="3">
    <source>
        <dbReference type="PROSITE-ProRule" id="PRU00176"/>
    </source>
</evidence>
<dbReference type="CDD" id="cd00590">
    <property type="entry name" value="RRM_SF"/>
    <property type="match status" value="1"/>
</dbReference>
<keyword evidence="4" id="KW-1133">Transmembrane helix</keyword>
<accession>A0A193RAN0</accession>
<dbReference type="SMART" id="SM00360">
    <property type="entry name" value="RRM"/>
    <property type="match status" value="3"/>
</dbReference>
<proteinExistence type="predicted"/>
<reference evidence="8 9" key="2">
    <citation type="submission" date="2016-05" db="EMBL/GenBank/DDBJ databases">
        <authorList>
            <person name="Sharaf H."/>
        </authorList>
    </citation>
    <scope>NUCLEOTIDE SEQUENCE [LARGE SCALE GENOMIC DNA]</scope>
    <source>
        <strain evidence="8 9">H</strain>
    </source>
</reference>
<dbReference type="InterPro" id="IPR035979">
    <property type="entry name" value="RBD_domain_sf"/>
</dbReference>
<dbReference type="InterPro" id="IPR000504">
    <property type="entry name" value="RRM_dom"/>
</dbReference>
<evidence type="ECO:0000313" key="9">
    <source>
        <dbReference type="Proteomes" id="UP000182142"/>
    </source>
</evidence>
<evidence type="ECO:0000256" key="2">
    <source>
        <dbReference type="ARBA" id="ARBA00022884"/>
    </source>
</evidence>
<dbReference type="PROSITE" id="PS50102">
    <property type="entry name" value="RRM"/>
    <property type="match status" value="3"/>
</dbReference>
<feature type="domain" description="RRM" evidence="5">
    <location>
        <begin position="248"/>
        <end position="330"/>
    </location>
</feature>
<feature type="domain" description="RRM" evidence="5">
    <location>
        <begin position="114"/>
        <end position="192"/>
    </location>
</feature>
<keyword evidence="1" id="KW-0677">Repeat</keyword>
<keyword evidence="4" id="KW-0812">Transmembrane</keyword>
<evidence type="ECO:0000259" key="5">
    <source>
        <dbReference type="PROSITE" id="PS50102"/>
    </source>
</evidence>
<dbReference type="Gene3D" id="3.30.70.330">
    <property type="match status" value="3"/>
</dbReference>
<evidence type="ECO:0000256" key="4">
    <source>
        <dbReference type="SAM" id="Phobius"/>
    </source>
</evidence>
<dbReference type="PANTHER" id="PTHR24012">
    <property type="entry name" value="RNA BINDING PROTEIN"/>
    <property type="match status" value="1"/>
</dbReference>
<evidence type="ECO:0000313" key="7">
    <source>
        <dbReference type="EMBL" id="SBO28043.1"/>
    </source>
</evidence>
<evidence type="ECO:0000256" key="1">
    <source>
        <dbReference type="ARBA" id="ARBA00022737"/>
    </source>
</evidence>
<dbReference type="EMBL" id="CWHQ02000012">
    <property type="protein sequence ID" value="SBO24779.1"/>
    <property type="molecule type" value="Genomic_DNA"/>
</dbReference>
<feature type="domain" description="RRM" evidence="5">
    <location>
        <begin position="14"/>
        <end position="87"/>
    </location>
</feature>
<dbReference type="Proteomes" id="UP000182128">
    <property type="component" value="Unassembled WGS sequence"/>
</dbReference>
<dbReference type="AlphaFoldDB" id="A0A193RAN0"/>
<organism evidence="7 9">
    <name type="scientific">Plasmodium knowlesi (strain H)</name>
    <dbReference type="NCBI Taxonomy" id="5851"/>
    <lineage>
        <taxon>Eukaryota</taxon>
        <taxon>Sar</taxon>
        <taxon>Alveolata</taxon>
        <taxon>Apicomplexa</taxon>
        <taxon>Aconoidasida</taxon>
        <taxon>Haemosporida</taxon>
        <taxon>Plasmodiidae</taxon>
        <taxon>Plasmodium</taxon>
        <taxon>Plasmodium (Plasmodium)</taxon>
    </lineage>
</organism>
<reference evidence="7" key="1">
    <citation type="submission" date="2016-05" db="EMBL/GenBank/DDBJ databases">
        <authorList>
            <person name="Lavstsen T."/>
            <person name="Jespersen J.S."/>
        </authorList>
    </citation>
    <scope>NUCLEOTIDE SEQUENCE [LARGE SCALE GENOMIC DNA]</scope>
</reference>
<evidence type="ECO:0000313" key="8">
    <source>
        <dbReference type="Proteomes" id="UP000182128"/>
    </source>
</evidence>